<dbReference type="AlphaFoldDB" id="A0A511MPK5"/>
<dbReference type="SUPFAM" id="SSF160113">
    <property type="entry name" value="YegP-like"/>
    <property type="match status" value="1"/>
</dbReference>
<dbReference type="InterPro" id="IPR010879">
    <property type="entry name" value="DUF1508"/>
</dbReference>
<dbReference type="Proteomes" id="UP000321424">
    <property type="component" value="Unassembled WGS sequence"/>
</dbReference>
<reference evidence="2 3" key="1">
    <citation type="submission" date="2019-07" db="EMBL/GenBank/DDBJ databases">
        <title>Whole genome shotgun sequence of Nocardia ninae NBRC 108245.</title>
        <authorList>
            <person name="Hosoyama A."/>
            <person name="Uohara A."/>
            <person name="Ohji S."/>
            <person name="Ichikawa N."/>
        </authorList>
    </citation>
    <scope>NUCLEOTIDE SEQUENCE [LARGE SCALE GENOMIC DNA]</scope>
    <source>
        <strain evidence="2 3">NBRC 108245</strain>
    </source>
</reference>
<gene>
    <name evidence="2" type="ORF">NN4_69200</name>
</gene>
<dbReference type="InterPro" id="IPR051141">
    <property type="entry name" value="UPF0339_domain"/>
</dbReference>
<protein>
    <submittedName>
        <fullName evidence="2">UPF0339 protein</fullName>
    </submittedName>
</protein>
<organism evidence="2 3">
    <name type="scientific">Nocardia ninae NBRC 108245</name>
    <dbReference type="NCBI Taxonomy" id="1210091"/>
    <lineage>
        <taxon>Bacteria</taxon>
        <taxon>Bacillati</taxon>
        <taxon>Actinomycetota</taxon>
        <taxon>Actinomycetes</taxon>
        <taxon>Mycobacteriales</taxon>
        <taxon>Nocardiaceae</taxon>
        <taxon>Nocardia</taxon>
    </lineage>
</organism>
<feature type="domain" description="DUF1508" evidence="1">
    <location>
        <begin position="10"/>
        <end position="57"/>
    </location>
</feature>
<accession>A0A511MPK5</accession>
<proteinExistence type="predicted"/>
<dbReference type="PANTHER" id="PTHR40606:SF1">
    <property type="entry name" value="UPF0339 PROTEIN YEGP"/>
    <property type="match status" value="1"/>
</dbReference>
<evidence type="ECO:0000259" key="1">
    <source>
        <dbReference type="Pfam" id="PF07411"/>
    </source>
</evidence>
<dbReference type="RefSeq" id="WP_147139973.1">
    <property type="nucleotide sequence ID" value="NZ_BJXA01000069.1"/>
</dbReference>
<dbReference type="Gene3D" id="3.30.160.160">
    <property type="entry name" value="YegP-like"/>
    <property type="match status" value="1"/>
</dbReference>
<evidence type="ECO:0000313" key="2">
    <source>
        <dbReference type="EMBL" id="GEM42401.1"/>
    </source>
</evidence>
<name>A0A511MPK5_9NOCA</name>
<comment type="caution">
    <text evidence="2">The sequence shown here is derived from an EMBL/GenBank/DDBJ whole genome shotgun (WGS) entry which is preliminary data.</text>
</comment>
<keyword evidence="3" id="KW-1185">Reference proteome</keyword>
<dbReference type="PANTHER" id="PTHR40606">
    <property type="match status" value="1"/>
</dbReference>
<sequence length="60" mass="6503">MAAKFELYTDKASKTRWRLKAPNGEVIAASQAYESKAAAKNGIESVKKNASVATIDDQTE</sequence>
<dbReference type="InterPro" id="IPR036913">
    <property type="entry name" value="YegP-like_sf"/>
</dbReference>
<dbReference type="EMBL" id="BJXA01000069">
    <property type="protein sequence ID" value="GEM42401.1"/>
    <property type="molecule type" value="Genomic_DNA"/>
</dbReference>
<dbReference type="Pfam" id="PF07411">
    <property type="entry name" value="DUF1508"/>
    <property type="match status" value="1"/>
</dbReference>
<evidence type="ECO:0000313" key="3">
    <source>
        <dbReference type="Proteomes" id="UP000321424"/>
    </source>
</evidence>